<dbReference type="InterPro" id="IPR023296">
    <property type="entry name" value="Glyco_hydro_beta-prop_sf"/>
</dbReference>
<dbReference type="Gene3D" id="2.115.10.20">
    <property type="entry name" value="Glycosyl hydrolase domain, family 43"/>
    <property type="match status" value="1"/>
</dbReference>
<evidence type="ECO:0000259" key="4">
    <source>
        <dbReference type="Pfam" id="PF00251"/>
    </source>
</evidence>
<keyword evidence="6" id="KW-1185">Reference proteome</keyword>
<proteinExistence type="inferred from homology"/>
<dbReference type="InterPro" id="IPR013148">
    <property type="entry name" value="Glyco_hydro_32_N"/>
</dbReference>
<evidence type="ECO:0000256" key="3">
    <source>
        <dbReference type="ARBA" id="ARBA00023295"/>
    </source>
</evidence>
<evidence type="ECO:0000313" key="5">
    <source>
        <dbReference type="EMBL" id="MBB3038480.1"/>
    </source>
</evidence>
<dbReference type="Proteomes" id="UP000567922">
    <property type="component" value="Unassembled WGS sequence"/>
</dbReference>
<protein>
    <submittedName>
        <fullName evidence="5">Beta-fructofuranosidase</fullName>
        <ecNumber evidence="5">3.2.1.26</ecNumber>
    </submittedName>
</protein>
<dbReference type="EC" id="3.2.1.26" evidence="5"/>
<evidence type="ECO:0000256" key="1">
    <source>
        <dbReference type="ARBA" id="ARBA00009902"/>
    </source>
</evidence>
<gene>
    <name evidence="5" type="ORF">FHU29_002949</name>
</gene>
<organism evidence="5 6">
    <name type="scientific">Hoyosella altamirensis</name>
    <dbReference type="NCBI Taxonomy" id="616997"/>
    <lineage>
        <taxon>Bacteria</taxon>
        <taxon>Bacillati</taxon>
        <taxon>Actinomycetota</taxon>
        <taxon>Actinomycetes</taxon>
        <taxon>Mycobacteriales</taxon>
        <taxon>Hoyosellaceae</taxon>
        <taxon>Hoyosella</taxon>
    </lineage>
</organism>
<sequence length="315" mass="35284">MLRLPDHWVWDSWYAHDGAQHHAFFLRASRALIDPDRRHLRASVGHAVSPDLRQWTLKPDALVAADSPAWDDMATWTGSVMQAPGGKWHMYYTGVSRAESGLVQRIGLATSDDLITWTRYGDVPLLEADPRWYEKYDGTTWFDEAWRDPWVFADPDGDGWHMLITARANEGEPEERGVIGHARSADLLNWEPQPPLSKPDGFGQMEVPQVAVIDGQPLLIFCCNPPELAPRLRDPRPGGSIWAVAADSITGPFDIGRARPFPHPSLYAARLVRNDDQWSLIGFRDTENDAFIGELTDPIPVQYLDGGLTAVSDTL</sequence>
<reference evidence="5 6" key="1">
    <citation type="submission" date="2020-08" db="EMBL/GenBank/DDBJ databases">
        <title>Sequencing the genomes of 1000 actinobacteria strains.</title>
        <authorList>
            <person name="Klenk H.-P."/>
        </authorList>
    </citation>
    <scope>NUCLEOTIDE SEQUENCE [LARGE SCALE GENOMIC DNA]</scope>
    <source>
        <strain evidence="5 6">DSM 45258</strain>
    </source>
</reference>
<accession>A0A839RPM5</accession>
<comment type="similarity">
    <text evidence="1">Belongs to the glycosyl hydrolase 32 family.</text>
</comment>
<dbReference type="SUPFAM" id="SSF75005">
    <property type="entry name" value="Arabinanase/levansucrase/invertase"/>
    <property type="match status" value="1"/>
</dbReference>
<comment type="caution">
    <text evidence="5">The sequence shown here is derived from an EMBL/GenBank/DDBJ whole genome shotgun (WGS) entry which is preliminary data.</text>
</comment>
<keyword evidence="3 5" id="KW-0326">Glycosidase</keyword>
<dbReference type="EMBL" id="JACHWS010000003">
    <property type="protein sequence ID" value="MBB3038480.1"/>
    <property type="molecule type" value="Genomic_DNA"/>
</dbReference>
<dbReference type="GO" id="GO:0004564">
    <property type="term" value="F:beta-fructofuranosidase activity"/>
    <property type="evidence" value="ECO:0007669"/>
    <property type="project" value="UniProtKB-EC"/>
</dbReference>
<dbReference type="RefSeq" id="WP_064440419.1">
    <property type="nucleotide sequence ID" value="NZ_BDDI01000008.1"/>
</dbReference>
<dbReference type="InterPro" id="IPR050551">
    <property type="entry name" value="Fructan_Metab_Enzymes"/>
</dbReference>
<dbReference type="PANTHER" id="PTHR31953">
    <property type="entry name" value="BETA-FRUCTOFURANOSIDASE, INSOLUBLE ISOENZYME CWINV1-RELATED"/>
    <property type="match status" value="1"/>
</dbReference>
<evidence type="ECO:0000313" key="6">
    <source>
        <dbReference type="Proteomes" id="UP000567922"/>
    </source>
</evidence>
<dbReference type="Pfam" id="PF00251">
    <property type="entry name" value="Glyco_hydro_32N"/>
    <property type="match status" value="1"/>
</dbReference>
<dbReference type="OrthoDB" id="9776657at2"/>
<dbReference type="CDD" id="cd18609">
    <property type="entry name" value="GH32-like"/>
    <property type="match status" value="1"/>
</dbReference>
<feature type="domain" description="Glycosyl hydrolase family 32 N-terminal" evidence="4">
    <location>
        <begin position="43"/>
        <end position="223"/>
    </location>
</feature>
<evidence type="ECO:0000256" key="2">
    <source>
        <dbReference type="ARBA" id="ARBA00022801"/>
    </source>
</evidence>
<dbReference type="AlphaFoldDB" id="A0A839RPM5"/>
<keyword evidence="2 5" id="KW-0378">Hydrolase</keyword>
<name>A0A839RPM5_9ACTN</name>